<comment type="caution">
    <text evidence="2">The sequence shown here is derived from an EMBL/GenBank/DDBJ whole genome shotgun (WGS) entry which is preliminary data.</text>
</comment>
<organism evidence="2 3">
    <name type="scientific">Mangrovactinospora gilvigrisea</name>
    <dbReference type="NCBI Taxonomy" id="1428644"/>
    <lineage>
        <taxon>Bacteria</taxon>
        <taxon>Bacillati</taxon>
        <taxon>Actinomycetota</taxon>
        <taxon>Actinomycetes</taxon>
        <taxon>Kitasatosporales</taxon>
        <taxon>Streptomycetaceae</taxon>
        <taxon>Mangrovactinospora</taxon>
    </lineage>
</organism>
<dbReference type="Proteomes" id="UP000243342">
    <property type="component" value="Unassembled WGS sequence"/>
</dbReference>
<evidence type="ECO:0000313" key="2">
    <source>
        <dbReference type="EMBL" id="OIV37471.1"/>
    </source>
</evidence>
<evidence type="ECO:0000313" key="3">
    <source>
        <dbReference type="Proteomes" id="UP000243342"/>
    </source>
</evidence>
<keyword evidence="3" id="KW-1185">Reference proteome</keyword>
<accession>A0A1J7BFK8</accession>
<name>A0A1J7BFK8_9ACTN</name>
<feature type="compositionally biased region" description="Basic and acidic residues" evidence="1">
    <location>
        <begin position="44"/>
        <end position="66"/>
    </location>
</feature>
<reference evidence="2 3" key="1">
    <citation type="submission" date="2016-10" db="EMBL/GenBank/DDBJ databases">
        <title>Genome sequence of Streptomyces gilvigriseus MUSC 26.</title>
        <authorList>
            <person name="Lee L.-H."/>
            <person name="Ser H.-L."/>
        </authorList>
    </citation>
    <scope>NUCLEOTIDE SEQUENCE [LARGE SCALE GENOMIC DNA]</scope>
    <source>
        <strain evidence="2 3">MUSC 26</strain>
    </source>
</reference>
<proteinExistence type="predicted"/>
<dbReference type="AlphaFoldDB" id="A0A1J7BFK8"/>
<protein>
    <submittedName>
        <fullName evidence="2">Uncharacterized protein</fullName>
    </submittedName>
</protein>
<gene>
    <name evidence="2" type="ORF">BIV57_10915</name>
</gene>
<feature type="region of interest" description="Disordered" evidence="1">
    <location>
        <begin position="44"/>
        <end position="85"/>
    </location>
</feature>
<sequence>MVAAVVLVPIYSHVERKRSQVYTAPGPCLRVCRGVGRAMKPLHEVSRRISRQDARPQDAALDRSTDRPGQGIDMTAHRYPLERLT</sequence>
<feature type="compositionally biased region" description="Basic and acidic residues" evidence="1">
    <location>
        <begin position="75"/>
        <end position="85"/>
    </location>
</feature>
<evidence type="ECO:0000256" key="1">
    <source>
        <dbReference type="SAM" id="MobiDB-lite"/>
    </source>
</evidence>
<dbReference type="EMBL" id="MLCF01000052">
    <property type="protein sequence ID" value="OIV37471.1"/>
    <property type="molecule type" value="Genomic_DNA"/>
</dbReference>